<accession>A0A5B7JEZ2</accession>
<keyword evidence="3" id="KW-1185">Reference proteome</keyword>
<evidence type="ECO:0008006" key="4">
    <source>
        <dbReference type="Google" id="ProtNLM"/>
    </source>
</evidence>
<comment type="caution">
    <text evidence="2">The sequence shown here is derived from an EMBL/GenBank/DDBJ whole genome shotgun (WGS) entry which is preliminary data.</text>
</comment>
<protein>
    <recommendedName>
        <fullName evidence="4">Secreted protein</fullName>
    </recommendedName>
</protein>
<feature type="signal peptide" evidence="1">
    <location>
        <begin position="1"/>
        <end position="15"/>
    </location>
</feature>
<dbReference type="AlphaFoldDB" id="A0A5B7JEZ2"/>
<name>A0A5B7JEZ2_PORTR</name>
<organism evidence="2 3">
    <name type="scientific">Portunus trituberculatus</name>
    <name type="common">Swimming crab</name>
    <name type="synonym">Neptunus trituberculatus</name>
    <dbReference type="NCBI Taxonomy" id="210409"/>
    <lineage>
        <taxon>Eukaryota</taxon>
        <taxon>Metazoa</taxon>
        <taxon>Ecdysozoa</taxon>
        <taxon>Arthropoda</taxon>
        <taxon>Crustacea</taxon>
        <taxon>Multicrustacea</taxon>
        <taxon>Malacostraca</taxon>
        <taxon>Eumalacostraca</taxon>
        <taxon>Eucarida</taxon>
        <taxon>Decapoda</taxon>
        <taxon>Pleocyemata</taxon>
        <taxon>Brachyura</taxon>
        <taxon>Eubrachyura</taxon>
        <taxon>Portunoidea</taxon>
        <taxon>Portunidae</taxon>
        <taxon>Portuninae</taxon>
        <taxon>Portunus</taxon>
    </lineage>
</organism>
<feature type="chain" id="PRO_5022786651" description="Secreted protein" evidence="1">
    <location>
        <begin position="16"/>
        <end position="90"/>
    </location>
</feature>
<reference evidence="2 3" key="1">
    <citation type="submission" date="2019-05" db="EMBL/GenBank/DDBJ databases">
        <title>Another draft genome of Portunus trituberculatus and its Hox gene families provides insights of decapod evolution.</title>
        <authorList>
            <person name="Jeong J.-H."/>
            <person name="Song I."/>
            <person name="Kim S."/>
            <person name="Choi T."/>
            <person name="Kim D."/>
            <person name="Ryu S."/>
            <person name="Kim W."/>
        </authorList>
    </citation>
    <scope>NUCLEOTIDE SEQUENCE [LARGE SCALE GENOMIC DNA]</scope>
    <source>
        <tissue evidence="2">Muscle</tissue>
    </source>
</reference>
<keyword evidence="1" id="KW-0732">Signal</keyword>
<sequence>MLLLVDWSLCVSLLALPILSRVSSLASLKRGAGTSLRCPLRCSRRMTPSGLAKVREEEGAALSLAYSLARPPAAPEPAAGVKGEWWYLRQ</sequence>
<proteinExistence type="predicted"/>
<evidence type="ECO:0000313" key="2">
    <source>
        <dbReference type="EMBL" id="MPC93429.1"/>
    </source>
</evidence>
<evidence type="ECO:0000313" key="3">
    <source>
        <dbReference type="Proteomes" id="UP000324222"/>
    </source>
</evidence>
<evidence type="ECO:0000256" key="1">
    <source>
        <dbReference type="SAM" id="SignalP"/>
    </source>
</evidence>
<dbReference type="Proteomes" id="UP000324222">
    <property type="component" value="Unassembled WGS sequence"/>
</dbReference>
<dbReference type="EMBL" id="VSRR010094840">
    <property type="protein sequence ID" value="MPC93429.1"/>
    <property type="molecule type" value="Genomic_DNA"/>
</dbReference>
<gene>
    <name evidence="2" type="ORF">E2C01_088555</name>
</gene>